<gene>
    <name evidence="3" type="ORF">EVOR1521_LOCUS2254</name>
</gene>
<keyword evidence="4" id="KW-1185">Reference proteome</keyword>
<feature type="domain" description="LsmAD" evidence="2">
    <location>
        <begin position="139"/>
        <end position="203"/>
    </location>
</feature>
<name>A0AA36HN11_9DINO</name>
<reference evidence="3" key="1">
    <citation type="submission" date="2023-08" db="EMBL/GenBank/DDBJ databases">
        <authorList>
            <person name="Chen Y."/>
            <person name="Shah S."/>
            <person name="Dougan E. K."/>
            <person name="Thang M."/>
            <person name="Chan C."/>
        </authorList>
    </citation>
    <scope>NUCLEOTIDE SEQUENCE</scope>
</reference>
<sequence>MGLHETATADSTESTTLLAQLCELKSCRGVTETIRRKVENQLAAPTSPCLSTTHSLNSRESTRSLTPREGSPEESPLFEESEKDFSTAWQTDQEISATAVSKERELQPWEEPGGCDATLEELSSSKGDWDQFKVNADLFGYVSTFKEDLSQYTTAIDLGKVPLAARKRAERLAKEIELKGPRGAMEELGPADEEELFSAVPREDAKPLHTVSGSFFHVDGVGLVDENVVRSNPWMLKSQASQVLSTQETEASVLSTAPLPAPVKPAVSAPPAPAPVAPAPMQVHMQQQLHMEQMQAQQMEQMQLQQMEQMQMEQNYQMQMEQNYQYQMQMGMEMWSMFAPGTQVVVDGLVHAASFNGLSGWIESFDAETNRYNVQLPMMDASGAYQVAKILPENLMLDPRASYCQ</sequence>
<dbReference type="SMART" id="SM01272">
    <property type="entry name" value="LsmAD"/>
    <property type="match status" value="1"/>
</dbReference>
<accession>A0AA36HN11</accession>
<feature type="region of interest" description="Disordered" evidence="1">
    <location>
        <begin position="43"/>
        <end position="88"/>
    </location>
</feature>
<evidence type="ECO:0000256" key="1">
    <source>
        <dbReference type="SAM" id="MobiDB-lite"/>
    </source>
</evidence>
<protein>
    <recommendedName>
        <fullName evidence="2">LsmAD domain-containing protein</fullName>
    </recommendedName>
</protein>
<dbReference type="Pfam" id="PF06741">
    <property type="entry name" value="LsmAD"/>
    <property type="match status" value="1"/>
</dbReference>
<dbReference type="GO" id="GO:0010494">
    <property type="term" value="C:cytoplasmic stress granule"/>
    <property type="evidence" value="ECO:0007669"/>
    <property type="project" value="TreeGrafter"/>
</dbReference>
<proteinExistence type="predicted"/>
<evidence type="ECO:0000259" key="2">
    <source>
        <dbReference type="SMART" id="SM01272"/>
    </source>
</evidence>
<dbReference type="InterPro" id="IPR009604">
    <property type="entry name" value="LsmAD_domain"/>
</dbReference>
<dbReference type="InterPro" id="IPR045117">
    <property type="entry name" value="ATXN2-like"/>
</dbReference>
<feature type="compositionally biased region" description="Polar residues" evidence="1">
    <location>
        <begin position="48"/>
        <end position="65"/>
    </location>
</feature>
<dbReference type="AlphaFoldDB" id="A0AA36HN11"/>
<evidence type="ECO:0000313" key="3">
    <source>
        <dbReference type="EMBL" id="CAJ1372113.1"/>
    </source>
</evidence>
<evidence type="ECO:0000313" key="4">
    <source>
        <dbReference type="Proteomes" id="UP001178507"/>
    </source>
</evidence>
<comment type="caution">
    <text evidence="3">The sequence shown here is derived from an EMBL/GenBank/DDBJ whole genome shotgun (WGS) entry which is preliminary data.</text>
</comment>
<dbReference type="PANTHER" id="PTHR12854:SF7">
    <property type="entry name" value="ATAXIN-2 HOMOLOG"/>
    <property type="match status" value="1"/>
</dbReference>
<organism evidence="3 4">
    <name type="scientific">Effrenium voratum</name>
    <dbReference type="NCBI Taxonomy" id="2562239"/>
    <lineage>
        <taxon>Eukaryota</taxon>
        <taxon>Sar</taxon>
        <taxon>Alveolata</taxon>
        <taxon>Dinophyceae</taxon>
        <taxon>Suessiales</taxon>
        <taxon>Symbiodiniaceae</taxon>
        <taxon>Effrenium</taxon>
    </lineage>
</organism>
<dbReference type="PANTHER" id="PTHR12854">
    <property type="entry name" value="ATAXIN 2-RELATED"/>
    <property type="match status" value="1"/>
</dbReference>
<dbReference type="GO" id="GO:0034063">
    <property type="term" value="P:stress granule assembly"/>
    <property type="evidence" value="ECO:0007669"/>
    <property type="project" value="TreeGrafter"/>
</dbReference>
<dbReference type="EMBL" id="CAUJNA010000114">
    <property type="protein sequence ID" value="CAJ1372113.1"/>
    <property type="molecule type" value="Genomic_DNA"/>
</dbReference>
<dbReference type="Proteomes" id="UP001178507">
    <property type="component" value="Unassembled WGS sequence"/>
</dbReference>
<dbReference type="GO" id="GO:0003729">
    <property type="term" value="F:mRNA binding"/>
    <property type="evidence" value="ECO:0007669"/>
    <property type="project" value="TreeGrafter"/>
</dbReference>